<name>A0ABR4JKG2_9EURO</name>
<proteinExistence type="predicted"/>
<reference evidence="3 4" key="1">
    <citation type="submission" date="2024-07" db="EMBL/GenBank/DDBJ databases">
        <title>Section-level genome sequencing and comparative genomics of Aspergillus sections Usti and Cavernicolus.</title>
        <authorList>
            <consortium name="Lawrence Berkeley National Laboratory"/>
            <person name="Nybo J.L."/>
            <person name="Vesth T.C."/>
            <person name="Theobald S."/>
            <person name="Frisvad J.C."/>
            <person name="Larsen T.O."/>
            <person name="Kjaerboelling I."/>
            <person name="Rothschild-Mancinelli K."/>
            <person name="Lyhne E.K."/>
            <person name="Kogle M.E."/>
            <person name="Barry K."/>
            <person name="Clum A."/>
            <person name="Na H."/>
            <person name="Ledsgaard L."/>
            <person name="Lin J."/>
            <person name="Lipzen A."/>
            <person name="Kuo A."/>
            <person name="Riley R."/>
            <person name="Mondo S."/>
            <person name="Labutti K."/>
            <person name="Haridas S."/>
            <person name="Pangalinan J."/>
            <person name="Salamov A.A."/>
            <person name="Simmons B.A."/>
            <person name="Magnuson J.K."/>
            <person name="Chen J."/>
            <person name="Drula E."/>
            <person name="Henrissat B."/>
            <person name="Wiebenga A."/>
            <person name="Lubbers R.J."/>
            <person name="Gomes A.C."/>
            <person name="Makela M.R."/>
            <person name="Stajich J."/>
            <person name="Grigoriev I.V."/>
            <person name="Mortensen U.H."/>
            <person name="De Vries R.P."/>
            <person name="Baker S.E."/>
            <person name="Andersen M.R."/>
        </authorList>
    </citation>
    <scope>NUCLEOTIDE SEQUENCE [LARGE SCALE GENOMIC DNA]</scope>
    <source>
        <strain evidence="3 4">CBS 123904</strain>
    </source>
</reference>
<protein>
    <submittedName>
        <fullName evidence="3">Alpha/beta hydrolase fold protein</fullName>
    </submittedName>
</protein>
<dbReference type="Pfam" id="PF07859">
    <property type="entry name" value="Abhydrolase_3"/>
    <property type="match status" value="1"/>
</dbReference>
<dbReference type="PANTHER" id="PTHR48081">
    <property type="entry name" value="AB HYDROLASE SUPERFAMILY PROTEIN C4A8.06C"/>
    <property type="match status" value="1"/>
</dbReference>
<dbReference type="Gene3D" id="3.40.50.1820">
    <property type="entry name" value="alpha/beta hydrolase"/>
    <property type="match status" value="1"/>
</dbReference>
<evidence type="ECO:0000259" key="2">
    <source>
        <dbReference type="Pfam" id="PF07859"/>
    </source>
</evidence>
<dbReference type="Proteomes" id="UP001610446">
    <property type="component" value="Unassembled WGS sequence"/>
</dbReference>
<comment type="caution">
    <text evidence="3">The sequence shown here is derived from an EMBL/GenBank/DDBJ whole genome shotgun (WGS) entry which is preliminary data.</text>
</comment>
<dbReference type="EMBL" id="JBFXLU010000119">
    <property type="protein sequence ID" value="KAL2840546.1"/>
    <property type="molecule type" value="Genomic_DNA"/>
</dbReference>
<dbReference type="InterPro" id="IPR013094">
    <property type="entry name" value="AB_hydrolase_3"/>
</dbReference>
<dbReference type="PANTHER" id="PTHR48081:SF8">
    <property type="entry name" value="ALPHA_BETA HYDROLASE FOLD-3 DOMAIN-CONTAINING PROTEIN-RELATED"/>
    <property type="match status" value="1"/>
</dbReference>
<dbReference type="InterPro" id="IPR029058">
    <property type="entry name" value="AB_hydrolase_fold"/>
</dbReference>
<dbReference type="InterPro" id="IPR050300">
    <property type="entry name" value="GDXG_lipolytic_enzyme"/>
</dbReference>
<evidence type="ECO:0000256" key="1">
    <source>
        <dbReference type="ARBA" id="ARBA00022801"/>
    </source>
</evidence>
<evidence type="ECO:0000313" key="3">
    <source>
        <dbReference type="EMBL" id="KAL2840546.1"/>
    </source>
</evidence>
<evidence type="ECO:0000313" key="4">
    <source>
        <dbReference type="Proteomes" id="UP001610446"/>
    </source>
</evidence>
<dbReference type="SUPFAM" id="SSF53474">
    <property type="entry name" value="alpha/beta-Hydrolases"/>
    <property type="match status" value="1"/>
</dbReference>
<organism evidence="3 4">
    <name type="scientific">Aspergillus pseudoustus</name>
    <dbReference type="NCBI Taxonomy" id="1810923"/>
    <lineage>
        <taxon>Eukaryota</taxon>
        <taxon>Fungi</taxon>
        <taxon>Dikarya</taxon>
        <taxon>Ascomycota</taxon>
        <taxon>Pezizomycotina</taxon>
        <taxon>Eurotiomycetes</taxon>
        <taxon>Eurotiomycetidae</taxon>
        <taxon>Eurotiales</taxon>
        <taxon>Aspergillaceae</taxon>
        <taxon>Aspergillus</taxon>
        <taxon>Aspergillus subgen. Nidulantes</taxon>
    </lineage>
</organism>
<feature type="domain" description="Alpha/beta hydrolase fold-3" evidence="2">
    <location>
        <begin position="90"/>
        <end position="299"/>
    </location>
</feature>
<accession>A0ABR4JKG2</accession>
<sequence length="326" mass="35182">MTSQIPRPPLNPDLAEAHKTTPLLDIDTPEKLHSYRATVHPMFTLENAIRGKEATIATEELEIPGPIGPLHATVLRPKNPTRTATETPGVLHIHGGGLATGTRFLGYTFNDWIEELGAVIVTAEYRLAPEHPAPAGLEDSYAGLVWMAEHAVQLGFNPDKLIIGGGSAGGNIAAGLALLARDRGGPKLAGQVLMYPWVDDSLDWHSTEQFGDIAPVTWDNMVTVSKYAFGAGHEYADMYTAPLRAAKEKEGGLAGLPPTYLDVGEADVFRDQDVAYASALWKGGVSTELHVWPGAWHGFDVFVPGADVSQRAIKARLEWLKRVVGE</sequence>
<dbReference type="GO" id="GO:0016787">
    <property type="term" value="F:hydrolase activity"/>
    <property type="evidence" value="ECO:0007669"/>
    <property type="project" value="UniProtKB-KW"/>
</dbReference>
<keyword evidence="4" id="KW-1185">Reference proteome</keyword>
<gene>
    <name evidence="3" type="ORF">BJY01DRAFT_257318</name>
</gene>
<keyword evidence="1 3" id="KW-0378">Hydrolase</keyword>